<evidence type="ECO:0008006" key="3">
    <source>
        <dbReference type="Google" id="ProtNLM"/>
    </source>
</evidence>
<organism evidence="1 2">
    <name type="scientific">Caerostris extrusa</name>
    <name type="common">Bark spider</name>
    <name type="synonym">Caerostris bankana</name>
    <dbReference type="NCBI Taxonomy" id="172846"/>
    <lineage>
        <taxon>Eukaryota</taxon>
        <taxon>Metazoa</taxon>
        <taxon>Ecdysozoa</taxon>
        <taxon>Arthropoda</taxon>
        <taxon>Chelicerata</taxon>
        <taxon>Arachnida</taxon>
        <taxon>Araneae</taxon>
        <taxon>Araneomorphae</taxon>
        <taxon>Entelegynae</taxon>
        <taxon>Araneoidea</taxon>
        <taxon>Araneidae</taxon>
        <taxon>Caerostris</taxon>
    </lineage>
</organism>
<proteinExistence type="predicted"/>
<dbReference type="AlphaFoldDB" id="A0AAV4Y208"/>
<dbReference type="EMBL" id="BPLR01018516">
    <property type="protein sequence ID" value="GIZ00202.1"/>
    <property type="molecule type" value="Genomic_DNA"/>
</dbReference>
<reference evidence="1 2" key="1">
    <citation type="submission" date="2021-06" db="EMBL/GenBank/DDBJ databases">
        <title>Caerostris extrusa draft genome.</title>
        <authorList>
            <person name="Kono N."/>
            <person name="Arakawa K."/>
        </authorList>
    </citation>
    <scope>NUCLEOTIDE SEQUENCE [LARGE SCALE GENOMIC DNA]</scope>
</reference>
<evidence type="ECO:0000313" key="1">
    <source>
        <dbReference type="EMBL" id="GIZ00202.1"/>
    </source>
</evidence>
<accession>A0AAV4Y208</accession>
<keyword evidence="2" id="KW-1185">Reference proteome</keyword>
<gene>
    <name evidence="1" type="ORF">CEXT_281471</name>
</gene>
<comment type="caution">
    <text evidence="1">The sequence shown here is derived from an EMBL/GenBank/DDBJ whole genome shotgun (WGS) entry which is preliminary data.</text>
</comment>
<sequence>MSRKKSFTTVIYSLCSSQYLLCPARSLYCFDRFQKQCKWRNRRWNCWIKKLVCFVEKHLFQHSWAFRDLLKATRDVNLLAFGECLVSFVAQSCMFVDKPLRGTLSGTWAFKREKNQCQNGMT</sequence>
<dbReference type="Proteomes" id="UP001054945">
    <property type="component" value="Unassembled WGS sequence"/>
</dbReference>
<evidence type="ECO:0000313" key="2">
    <source>
        <dbReference type="Proteomes" id="UP001054945"/>
    </source>
</evidence>
<name>A0AAV4Y208_CAEEX</name>
<protein>
    <recommendedName>
        <fullName evidence="3">Secreted protein</fullName>
    </recommendedName>
</protein>